<evidence type="ECO:0000256" key="6">
    <source>
        <dbReference type="ARBA" id="ARBA00011881"/>
    </source>
</evidence>
<evidence type="ECO:0000256" key="14">
    <source>
        <dbReference type="ARBA" id="ARBA00023128"/>
    </source>
</evidence>
<keyword evidence="10" id="KW-0548">Nucleotidyltransferase</keyword>
<dbReference type="GO" id="GO:0006785">
    <property type="term" value="P:heme B biosynthetic process"/>
    <property type="evidence" value="ECO:0007669"/>
    <property type="project" value="UniProtKB-ARBA"/>
</dbReference>
<evidence type="ECO:0000256" key="16">
    <source>
        <dbReference type="ARBA" id="ARBA00023239"/>
    </source>
</evidence>
<dbReference type="PANTHER" id="PTHR12039:SF0">
    <property type="entry name" value="NICOTINAMIDE-NUCLEOTIDE ADENYLYLTRANSFERASE"/>
    <property type="match status" value="1"/>
</dbReference>
<accession>A0A1D1USU4</accession>
<dbReference type="GO" id="GO:0004515">
    <property type="term" value="F:nicotinate-nucleotide adenylyltransferase activity"/>
    <property type="evidence" value="ECO:0007669"/>
    <property type="project" value="TreeGrafter"/>
</dbReference>
<evidence type="ECO:0000256" key="12">
    <source>
        <dbReference type="ARBA" id="ARBA00022840"/>
    </source>
</evidence>
<sequence length="501" mass="56336">MKKVALVCVGSFNPVTFMHLRMFVLAKDYLYNKLQWNVIGGIISPVHDDYKKKNLATARQRCRMVELALEEHNLPWLKSSKWETEQKTWSRTIETLEYHQVVCNGGQTDNEITTKIAKDARELETDEHVQVMLLCGSDVIESFTVPGLWKEEHLDTICKKFGIVCIAREGSNIEEILRHSNLTRYAEDIVVVPEWFKNQVSSTAVREAVRQGQCIGMIVPMNVAEFIEEERIYLEDPNLDPDKKKPLAFVYKSIRSPDSEDAYNRALTNAGWRTALIPVLNFQDRGVPELQEALMRPDSYSGLILTTPRAVDALAIAERTLEGDWKANLAKWNQKPVYAIGEGTAAEARNVGLTNIMGENSGNEAALAEVIKANKSKHQIKLLFPCGNLRLETLRVALLEHDIPVEFLECYETTAHPNLVALVRDQIATLGFPDVNVFFSPSGVQFMDQILRAESIAFKQTKYVAIGPTTAKALESAGYHVSAVAEHPNPERVVAALKKFQ</sequence>
<dbReference type="FunFam" id="3.40.50.620:FF:000221">
    <property type="entry name" value="Nicotinamide/nicotinic acid mononucleotide adenylyltransferase 3"/>
    <property type="match status" value="1"/>
</dbReference>
<keyword evidence="17" id="KW-0627">Porphyrin biosynthesis</keyword>
<name>A0A1D1USU4_RAMVA</name>
<dbReference type="GO" id="GO:0006782">
    <property type="term" value="P:protoporphyrinogen IX biosynthetic process"/>
    <property type="evidence" value="ECO:0007669"/>
    <property type="project" value="UniProtKB-UniPathway"/>
</dbReference>
<dbReference type="FunFam" id="3.40.50.10090:FF:000003">
    <property type="entry name" value="uroporphyrinogen-III synthase"/>
    <property type="match status" value="1"/>
</dbReference>
<evidence type="ECO:0000256" key="3">
    <source>
        <dbReference type="ARBA" id="ARBA00004772"/>
    </source>
</evidence>
<dbReference type="Gene3D" id="3.40.50.10090">
    <property type="match status" value="2"/>
</dbReference>
<dbReference type="PANTHER" id="PTHR12039">
    <property type="entry name" value="NICOTINAMIDE MONONUCLEOTIDE ADENYLYLTRANSFERASE"/>
    <property type="match status" value="1"/>
</dbReference>
<dbReference type="Pfam" id="PF02602">
    <property type="entry name" value="HEM4"/>
    <property type="match status" value="1"/>
</dbReference>
<dbReference type="InterPro" id="IPR003754">
    <property type="entry name" value="4pyrrol_synth_uPrphyn_synth"/>
</dbReference>
<comment type="subunit">
    <text evidence="6">Homotetramer.</text>
</comment>
<dbReference type="GO" id="GO:0005759">
    <property type="term" value="C:mitochondrial matrix"/>
    <property type="evidence" value="ECO:0007669"/>
    <property type="project" value="UniProtKB-ARBA"/>
</dbReference>
<dbReference type="OrthoDB" id="422187at2759"/>
<dbReference type="CDD" id="cd06578">
    <property type="entry name" value="HemD"/>
    <property type="match status" value="1"/>
</dbReference>
<evidence type="ECO:0000256" key="13">
    <source>
        <dbReference type="ARBA" id="ARBA00023027"/>
    </source>
</evidence>
<dbReference type="UniPathway" id="UPA00253">
    <property type="reaction ID" value="UER00600"/>
</dbReference>
<dbReference type="GO" id="GO:0009435">
    <property type="term" value="P:NAD+ biosynthetic process"/>
    <property type="evidence" value="ECO:0007669"/>
    <property type="project" value="UniProtKB-UniPathway"/>
</dbReference>
<dbReference type="NCBIfam" id="TIGR00482">
    <property type="entry name" value="nicotinate (nicotinamide) nucleotide adenylyltransferase"/>
    <property type="match status" value="1"/>
</dbReference>
<comment type="catalytic activity">
    <reaction evidence="21">
        <text>hydroxymethylbilane = uroporphyrinogen III + H2O</text>
        <dbReference type="Rhea" id="RHEA:18965"/>
        <dbReference type="ChEBI" id="CHEBI:15377"/>
        <dbReference type="ChEBI" id="CHEBI:57308"/>
        <dbReference type="ChEBI" id="CHEBI:57845"/>
        <dbReference type="EC" id="4.2.1.75"/>
    </reaction>
</comment>
<keyword evidence="9" id="KW-0808">Transferase</keyword>
<keyword evidence="12" id="KW-0067">ATP-binding</keyword>
<evidence type="ECO:0000313" key="29">
    <source>
        <dbReference type="EMBL" id="GAU92541.1"/>
    </source>
</evidence>
<gene>
    <name evidence="29" type="primary">RvY_04610-1</name>
    <name evidence="29" type="synonym">RvY_04610.1</name>
    <name evidence="29" type="ORF">RvY_04610</name>
</gene>
<keyword evidence="16" id="KW-0456">Lyase</keyword>
<evidence type="ECO:0000259" key="28">
    <source>
        <dbReference type="Pfam" id="PF02602"/>
    </source>
</evidence>
<protein>
    <recommendedName>
        <fullName evidence="23">Nicotinamide/nicotinic acid mononucleotide adenylyltransferase 3</fullName>
        <ecNumber evidence="7">4.2.1.75</ecNumber>
    </recommendedName>
    <alternativeName>
        <fullName evidence="19">Hydroxymethylbilane hydrolyase [cyclizing]</fullName>
    </alternativeName>
    <alternativeName>
        <fullName evidence="24">Nicotinamide-nucleotide adenylyltransferase 3</fullName>
    </alternativeName>
    <alternativeName>
        <fullName evidence="25">Nicotinate-nucleotide adenylyltransferase 3</fullName>
    </alternativeName>
    <alternativeName>
        <fullName evidence="18">Uroporphyrinogen-III cosynthase</fullName>
    </alternativeName>
    <alternativeName>
        <fullName evidence="20">Uroporphyrinogen-III synthase</fullName>
    </alternativeName>
</protein>
<keyword evidence="8" id="KW-0662">Pyridine nucleotide biosynthesis</keyword>
<evidence type="ECO:0000256" key="21">
    <source>
        <dbReference type="ARBA" id="ARBA00048617"/>
    </source>
</evidence>
<evidence type="ECO:0000256" key="26">
    <source>
        <dbReference type="ARBA" id="ARBA00093425"/>
    </source>
</evidence>
<comment type="similarity">
    <text evidence="5">Belongs to the uroporphyrinogen-III synthase family.</text>
</comment>
<keyword evidence="30" id="KW-1185">Reference proteome</keyword>
<comment type="cofactor">
    <cofactor evidence="1">
        <name>Mg(2+)</name>
        <dbReference type="ChEBI" id="CHEBI:18420"/>
    </cofactor>
</comment>
<feature type="domain" description="Cytidyltransferase-like" evidence="27">
    <location>
        <begin position="7"/>
        <end position="207"/>
    </location>
</feature>
<evidence type="ECO:0000256" key="4">
    <source>
        <dbReference type="ARBA" id="ARBA00004790"/>
    </source>
</evidence>
<keyword evidence="11" id="KW-0547">Nucleotide-binding</keyword>
<dbReference type="AlphaFoldDB" id="A0A1D1USU4"/>
<evidence type="ECO:0000256" key="17">
    <source>
        <dbReference type="ARBA" id="ARBA00023244"/>
    </source>
</evidence>
<dbReference type="InterPro" id="IPR036108">
    <property type="entry name" value="4pyrrol_syn_uPrphyn_synt_sf"/>
</dbReference>
<evidence type="ECO:0000256" key="24">
    <source>
        <dbReference type="ARBA" id="ARBA00075132"/>
    </source>
</evidence>
<dbReference type="EMBL" id="BDGG01000002">
    <property type="protein sequence ID" value="GAU92541.1"/>
    <property type="molecule type" value="Genomic_DNA"/>
</dbReference>
<evidence type="ECO:0000256" key="11">
    <source>
        <dbReference type="ARBA" id="ARBA00022741"/>
    </source>
</evidence>
<dbReference type="STRING" id="947166.A0A1D1USU4"/>
<dbReference type="Pfam" id="PF01467">
    <property type="entry name" value="CTP_transf_like"/>
    <property type="match status" value="1"/>
</dbReference>
<comment type="function">
    <text evidence="22">Catalyzes cyclization of the linear tetrapyrrole, hydroxymethylbilane, to the macrocyclic uroporphyrinogen III, the branch point for the various sub-pathways leading to the wide diversity of porphyrins. Porphyrins act as cofactors for a multitude of enzymes that perform a variety of processes within the cell such as methionine synthesis (vitamin B12) or oxygen transport (heme).</text>
</comment>
<evidence type="ECO:0000256" key="2">
    <source>
        <dbReference type="ARBA" id="ARBA00004173"/>
    </source>
</evidence>
<evidence type="ECO:0000259" key="27">
    <source>
        <dbReference type="Pfam" id="PF01467"/>
    </source>
</evidence>
<evidence type="ECO:0000256" key="22">
    <source>
        <dbReference type="ARBA" id="ARBA00060039"/>
    </source>
</evidence>
<keyword evidence="15" id="KW-0350">Heme biosynthesis</keyword>
<feature type="domain" description="Tetrapyrrole biosynthesis uroporphyrinogen III synthase" evidence="28">
    <location>
        <begin position="261"/>
        <end position="494"/>
    </location>
</feature>
<evidence type="ECO:0000256" key="15">
    <source>
        <dbReference type="ARBA" id="ARBA00023133"/>
    </source>
</evidence>
<dbReference type="InterPro" id="IPR005248">
    <property type="entry name" value="NadD/NMNAT"/>
</dbReference>
<dbReference type="SUPFAM" id="SSF69618">
    <property type="entry name" value="HemD-like"/>
    <property type="match status" value="1"/>
</dbReference>
<dbReference type="EC" id="4.2.1.75" evidence="7"/>
<evidence type="ECO:0000256" key="5">
    <source>
        <dbReference type="ARBA" id="ARBA00008133"/>
    </source>
</evidence>
<dbReference type="InterPro" id="IPR004821">
    <property type="entry name" value="Cyt_trans-like"/>
</dbReference>
<reference evidence="29 30" key="1">
    <citation type="journal article" date="2016" name="Nat. Commun.">
        <title>Extremotolerant tardigrade genome and improved radiotolerance of human cultured cells by tardigrade-unique protein.</title>
        <authorList>
            <person name="Hashimoto T."/>
            <person name="Horikawa D.D."/>
            <person name="Saito Y."/>
            <person name="Kuwahara H."/>
            <person name="Kozuka-Hata H."/>
            <person name="Shin-I T."/>
            <person name="Minakuchi Y."/>
            <person name="Ohishi K."/>
            <person name="Motoyama A."/>
            <person name="Aizu T."/>
            <person name="Enomoto A."/>
            <person name="Kondo K."/>
            <person name="Tanaka S."/>
            <person name="Hara Y."/>
            <person name="Koshikawa S."/>
            <person name="Sagara H."/>
            <person name="Miura T."/>
            <person name="Yokobori S."/>
            <person name="Miyagawa K."/>
            <person name="Suzuki Y."/>
            <person name="Kubo T."/>
            <person name="Oyama M."/>
            <person name="Kohara Y."/>
            <person name="Fujiyama A."/>
            <person name="Arakawa K."/>
            <person name="Katayama T."/>
            <person name="Toyoda A."/>
            <person name="Kunieda T."/>
        </authorList>
    </citation>
    <scope>NUCLEOTIDE SEQUENCE [LARGE SCALE GENOMIC DNA]</scope>
    <source>
        <strain evidence="29 30">YOKOZUNA-1</strain>
    </source>
</reference>
<dbReference type="InterPro" id="IPR014729">
    <property type="entry name" value="Rossmann-like_a/b/a_fold"/>
</dbReference>
<keyword evidence="14" id="KW-0496">Mitochondrion</keyword>
<evidence type="ECO:0000256" key="10">
    <source>
        <dbReference type="ARBA" id="ARBA00022695"/>
    </source>
</evidence>
<evidence type="ECO:0000256" key="23">
    <source>
        <dbReference type="ARBA" id="ARBA00074013"/>
    </source>
</evidence>
<evidence type="ECO:0000256" key="1">
    <source>
        <dbReference type="ARBA" id="ARBA00001946"/>
    </source>
</evidence>
<dbReference type="Proteomes" id="UP000186922">
    <property type="component" value="Unassembled WGS sequence"/>
</dbReference>
<evidence type="ECO:0000256" key="25">
    <source>
        <dbReference type="ARBA" id="ARBA00079369"/>
    </source>
</evidence>
<evidence type="ECO:0000256" key="19">
    <source>
        <dbReference type="ARBA" id="ARBA00032649"/>
    </source>
</evidence>
<dbReference type="SUPFAM" id="SSF52374">
    <property type="entry name" value="Nucleotidylyl transferase"/>
    <property type="match status" value="1"/>
</dbReference>
<dbReference type="GO" id="GO:0000309">
    <property type="term" value="F:nicotinamide-nucleotide adenylyltransferase activity"/>
    <property type="evidence" value="ECO:0007669"/>
    <property type="project" value="TreeGrafter"/>
</dbReference>
<evidence type="ECO:0000256" key="20">
    <source>
        <dbReference type="ARBA" id="ARBA00040167"/>
    </source>
</evidence>
<proteinExistence type="inferred from homology"/>
<comment type="caution">
    <text evidence="29">The sequence shown here is derived from an EMBL/GenBank/DDBJ whole genome shotgun (WGS) entry which is preliminary data.</text>
</comment>
<evidence type="ECO:0000256" key="7">
    <source>
        <dbReference type="ARBA" id="ARBA00013109"/>
    </source>
</evidence>
<dbReference type="GO" id="GO:0004852">
    <property type="term" value="F:uroporphyrinogen-III synthase activity"/>
    <property type="evidence" value="ECO:0007669"/>
    <property type="project" value="UniProtKB-EC"/>
</dbReference>
<evidence type="ECO:0000256" key="9">
    <source>
        <dbReference type="ARBA" id="ARBA00022679"/>
    </source>
</evidence>
<comment type="pathway">
    <text evidence="4">Cofactor biosynthesis; NAD(+) biosynthesis.</text>
</comment>
<comment type="pathway">
    <text evidence="3">Porphyrin-containing compound metabolism; protoporphyrin-IX biosynthesis; coproporphyrinogen-III from 5-aminolevulinate: step 3/4.</text>
</comment>
<comment type="subcellular location">
    <subcellularLocation>
        <location evidence="2">Mitochondrion</location>
    </subcellularLocation>
</comment>
<evidence type="ECO:0000256" key="8">
    <source>
        <dbReference type="ARBA" id="ARBA00022642"/>
    </source>
</evidence>
<dbReference type="Gene3D" id="3.40.50.620">
    <property type="entry name" value="HUPs"/>
    <property type="match status" value="1"/>
</dbReference>
<dbReference type="UniPathway" id="UPA00251">
    <property type="reaction ID" value="UER00320"/>
</dbReference>
<keyword evidence="13" id="KW-0520">NAD</keyword>
<dbReference type="InterPro" id="IPR051182">
    <property type="entry name" value="Euk_NMN_adenylyltrnsfrase"/>
</dbReference>
<dbReference type="GO" id="GO:0005524">
    <property type="term" value="F:ATP binding"/>
    <property type="evidence" value="ECO:0007669"/>
    <property type="project" value="UniProtKB-KW"/>
</dbReference>
<organism evidence="29 30">
    <name type="scientific">Ramazzottius varieornatus</name>
    <name type="common">Water bear</name>
    <name type="synonym">Tardigrade</name>
    <dbReference type="NCBI Taxonomy" id="947166"/>
    <lineage>
        <taxon>Eukaryota</taxon>
        <taxon>Metazoa</taxon>
        <taxon>Ecdysozoa</taxon>
        <taxon>Tardigrada</taxon>
        <taxon>Eutardigrada</taxon>
        <taxon>Parachela</taxon>
        <taxon>Hypsibioidea</taxon>
        <taxon>Ramazzottiidae</taxon>
        <taxon>Ramazzottius</taxon>
    </lineage>
</organism>
<evidence type="ECO:0000256" key="18">
    <source>
        <dbReference type="ARBA" id="ARBA00031702"/>
    </source>
</evidence>
<evidence type="ECO:0000313" key="30">
    <source>
        <dbReference type="Proteomes" id="UP000186922"/>
    </source>
</evidence>
<comment type="function">
    <text evidence="26">Catalyzes the formation of NAD(+) from nicotinamide mononucleotide (NMN) and ATP. Can also use the deamidated form; nicotinic acid mononucleotide (NaMN) as substrate with the same efficiency. Can use triazofurin monophosphate (TrMP) as substrate. Can also use GTP and ITP as nucleotide donors. Also catalyzes the reverse reaction, i.e. the pyrophosphorolytic cleavage of NAD(+). For the pyrophosphorolytic activity, can use NAD(+), NADH, NaAD, nicotinic acid adenine dinucleotide phosphate (NHD), nicotinamide guanine dinucleotide (NGD) as substrates. Fails to cleave phosphorylated dinucleotides NADP(+), NADPH and NaADP(+). Protects against axonal degeneration following injury. May be involved in the maintenance of axonal integrity. Also functions as a stress-response chaperone protein that prevents toxic aggregation of proteins; this function may be independent of its NAD(+) synthesis activity.</text>
</comment>